<dbReference type="InterPro" id="IPR018520">
    <property type="entry name" value="UPP_synth-like_CS"/>
</dbReference>
<dbReference type="Pfam" id="PF01255">
    <property type="entry name" value="Prenyltransf"/>
    <property type="match status" value="2"/>
</dbReference>
<dbReference type="SUPFAM" id="SSF53474">
    <property type="entry name" value="alpha/beta-Hydrolases"/>
    <property type="match status" value="1"/>
</dbReference>
<proteinExistence type="inferred from homology"/>
<dbReference type="Gene3D" id="3.40.1180.10">
    <property type="entry name" value="Decaprenyl diphosphate synthase-like"/>
    <property type="match status" value="1"/>
</dbReference>
<feature type="compositionally biased region" description="Pro residues" evidence="8">
    <location>
        <begin position="1547"/>
        <end position="1557"/>
    </location>
</feature>
<protein>
    <submittedName>
        <fullName evidence="9">Carboxypeptidase S1</fullName>
    </submittedName>
</protein>
<dbReference type="PROSITE" id="PS01066">
    <property type="entry name" value="UPP_SYNTHASE"/>
    <property type="match status" value="1"/>
</dbReference>
<keyword evidence="5" id="KW-0808">Transferase</keyword>
<dbReference type="PRINTS" id="PR00724">
    <property type="entry name" value="CRBOXYPTASEC"/>
</dbReference>
<dbReference type="InterPro" id="IPR029058">
    <property type="entry name" value="AB_hydrolase_fold"/>
</dbReference>
<evidence type="ECO:0000256" key="3">
    <source>
        <dbReference type="ARBA" id="ARBA00022645"/>
    </source>
</evidence>
<dbReference type="GO" id="GO:1904423">
    <property type="term" value="C:dehydrodolichyl diphosphate synthase complex"/>
    <property type="evidence" value="ECO:0007669"/>
    <property type="project" value="TreeGrafter"/>
</dbReference>
<dbReference type="NCBIfam" id="TIGR00055">
    <property type="entry name" value="uppS"/>
    <property type="match status" value="1"/>
</dbReference>
<comment type="similarity">
    <text evidence="1">Belongs to the UPP synthase family.</text>
</comment>
<evidence type="ECO:0000256" key="6">
    <source>
        <dbReference type="ARBA" id="ARBA00022801"/>
    </source>
</evidence>
<dbReference type="InterPro" id="IPR001563">
    <property type="entry name" value="Peptidase_S10"/>
</dbReference>
<reference evidence="10" key="1">
    <citation type="submission" date="2018-05" db="EMBL/GenBank/DDBJ databases">
        <title>Draft genome sequence of Stemphylium lycopersici strain CIDEFI 213.</title>
        <authorList>
            <person name="Medina R."/>
            <person name="Franco M.E.E."/>
            <person name="Lucentini C.G."/>
            <person name="Saparrat M.C.N."/>
            <person name="Balatti P.A."/>
        </authorList>
    </citation>
    <scope>NUCLEOTIDE SEQUENCE [LARGE SCALE GENOMIC DNA]</scope>
    <source>
        <strain evidence="10">CIDEFI 213</strain>
    </source>
</reference>
<dbReference type="STRING" id="183478.A0A364NH84"/>
<dbReference type="HAMAP" id="MF_01139">
    <property type="entry name" value="ISPT"/>
    <property type="match status" value="1"/>
</dbReference>
<feature type="compositionally biased region" description="Polar residues" evidence="8">
    <location>
        <begin position="1517"/>
        <end position="1536"/>
    </location>
</feature>
<dbReference type="SUPFAM" id="SSF64005">
    <property type="entry name" value="Undecaprenyl diphosphate synthase"/>
    <property type="match status" value="2"/>
</dbReference>
<dbReference type="GO" id="GO:0016094">
    <property type="term" value="P:polyprenol biosynthetic process"/>
    <property type="evidence" value="ECO:0007669"/>
    <property type="project" value="TreeGrafter"/>
</dbReference>
<keyword evidence="3 9" id="KW-0121">Carboxypeptidase</keyword>
<dbReference type="CDD" id="cd00475">
    <property type="entry name" value="Cis_IPPS"/>
    <property type="match status" value="1"/>
</dbReference>
<feature type="compositionally biased region" description="Pro residues" evidence="8">
    <location>
        <begin position="1582"/>
        <end position="1594"/>
    </location>
</feature>
<evidence type="ECO:0000256" key="5">
    <source>
        <dbReference type="ARBA" id="ARBA00022679"/>
    </source>
</evidence>
<comment type="similarity">
    <text evidence="2">Belongs to the peptidase S10 family.</text>
</comment>
<evidence type="ECO:0000256" key="7">
    <source>
        <dbReference type="ARBA" id="ARBA00023180"/>
    </source>
</evidence>
<evidence type="ECO:0000256" key="2">
    <source>
        <dbReference type="ARBA" id="ARBA00009431"/>
    </source>
</evidence>
<organism evidence="9 10">
    <name type="scientific">Stemphylium lycopersici</name>
    <name type="common">Tomato gray leaf spot disease fungus</name>
    <name type="synonym">Thyrospora lycopersici</name>
    <dbReference type="NCBI Taxonomy" id="183478"/>
    <lineage>
        <taxon>Eukaryota</taxon>
        <taxon>Fungi</taxon>
        <taxon>Dikarya</taxon>
        <taxon>Ascomycota</taxon>
        <taxon>Pezizomycotina</taxon>
        <taxon>Dothideomycetes</taxon>
        <taxon>Pleosporomycetidae</taxon>
        <taxon>Pleosporales</taxon>
        <taxon>Pleosporineae</taxon>
        <taxon>Pleosporaceae</taxon>
        <taxon>Stemphylium</taxon>
    </lineage>
</organism>
<evidence type="ECO:0000313" key="9">
    <source>
        <dbReference type="EMBL" id="RAR16606.1"/>
    </source>
</evidence>
<feature type="compositionally biased region" description="Pro residues" evidence="8">
    <location>
        <begin position="1497"/>
        <end position="1507"/>
    </location>
</feature>
<keyword evidence="4" id="KW-0645">Protease</keyword>
<evidence type="ECO:0000256" key="8">
    <source>
        <dbReference type="SAM" id="MobiDB-lite"/>
    </source>
</evidence>
<name>A0A364NH84_STELY</name>
<dbReference type="Gene3D" id="3.40.50.1820">
    <property type="entry name" value="alpha/beta hydrolase"/>
    <property type="match status" value="1"/>
</dbReference>
<dbReference type="PANTHER" id="PTHR10291:SF43">
    <property type="entry name" value="DEHYDRODOLICHYL DIPHOSPHATE SYNTHASE COMPLEX SUBUNIT DHDDS"/>
    <property type="match status" value="1"/>
</dbReference>
<dbReference type="Pfam" id="PF00450">
    <property type="entry name" value="Peptidase_S10"/>
    <property type="match status" value="1"/>
</dbReference>
<dbReference type="InterPro" id="IPR033124">
    <property type="entry name" value="Ser_caboxypep_his_AS"/>
</dbReference>
<dbReference type="GO" id="GO:0005783">
    <property type="term" value="C:endoplasmic reticulum"/>
    <property type="evidence" value="ECO:0007669"/>
    <property type="project" value="TreeGrafter"/>
</dbReference>
<dbReference type="GO" id="GO:0004185">
    <property type="term" value="F:serine-type carboxypeptidase activity"/>
    <property type="evidence" value="ECO:0007669"/>
    <property type="project" value="InterPro"/>
</dbReference>
<dbReference type="Proteomes" id="UP000249619">
    <property type="component" value="Unassembled WGS sequence"/>
</dbReference>
<dbReference type="GO" id="GO:0045547">
    <property type="term" value="F:ditrans,polycis-polyprenyl diphosphate synthase [(2E,6E)-farnesyl diphosphate specific] activity"/>
    <property type="evidence" value="ECO:0007669"/>
    <property type="project" value="TreeGrafter"/>
</dbReference>
<comment type="caution">
    <text evidence="9">The sequence shown here is derived from an EMBL/GenBank/DDBJ whole genome shotgun (WGS) entry which is preliminary data.</text>
</comment>
<dbReference type="EMBL" id="QGDH01000002">
    <property type="protein sequence ID" value="RAR16606.1"/>
    <property type="molecule type" value="Genomic_DNA"/>
</dbReference>
<evidence type="ECO:0000256" key="4">
    <source>
        <dbReference type="ARBA" id="ARBA00022670"/>
    </source>
</evidence>
<dbReference type="GO" id="GO:0005811">
    <property type="term" value="C:lipid droplet"/>
    <property type="evidence" value="ECO:0007669"/>
    <property type="project" value="TreeGrafter"/>
</dbReference>
<dbReference type="InterPro" id="IPR036424">
    <property type="entry name" value="UPP_synth-like_sf"/>
</dbReference>
<evidence type="ECO:0000313" key="10">
    <source>
        <dbReference type="Proteomes" id="UP000249619"/>
    </source>
</evidence>
<accession>A0A364NH84</accession>
<gene>
    <name evidence="9" type="ORF">DDE83_000175</name>
</gene>
<dbReference type="PANTHER" id="PTHR10291">
    <property type="entry name" value="DEHYDRODOLICHYL DIPHOSPHATE SYNTHASE FAMILY MEMBER"/>
    <property type="match status" value="1"/>
</dbReference>
<feature type="region of interest" description="Disordered" evidence="8">
    <location>
        <begin position="1463"/>
        <end position="1595"/>
    </location>
</feature>
<keyword evidence="10" id="KW-1185">Reference proteome</keyword>
<dbReference type="InterPro" id="IPR001441">
    <property type="entry name" value="UPP_synth-like"/>
</dbReference>
<keyword evidence="7" id="KW-0325">Glycoprotein</keyword>
<sequence length="1653" mass="181752">MGSLHDSRIHKWFATSPPVAWTVRQLRELLIGSLKQGPIPQHVAFVMDGNRRFARNHHIETVEGHNLGFESLARILEVCYKTGVKVVTIYAFSIENFKRSKHEVDALMSMAKVKLQQLAEHGALLDRYGASVRVLGQRELISPDVLKAVDKAVAMTAHNKKYGPEPFPPRTSLTINRAVLNVCFPYTSRHEITTAVMKTVETYSTPIHSLSTPSKRTFSESHITQHIRKQMLEEDVDGEIEHPESRSESPSSKEANSAEDGRSSSTSTAIDPPEKADSQNGPTFLDPESISAQTLNDNMMTADAPPLDLLVRTSGVERLSDFMLWQAHENTSIVFLKCLWPEFDLWQFLPVLVEWQWQQKKLQEEQQRVRDHSSTPNCMMSAPTLLTIPVELRELIYEFLFSSYTIRHGFKHPSAPSDELKSSDRAALLLTCRQISVEASRHLPLNCLFHFRGTENLIETLLSVDQSVLTRLRHIRVRAYPFPLYSSGTSQYYPTYYAANALMLFPGLCLDTLVVEDCWHGFGMCDGWRDVTTYFDIEALLKSDAWKELTYITPCTDFIASGYDHRHKRSAQPETWDALIKERDGEEFGAEVNMYIVPWDQQGASGDDKTEDGRIMQLWKAKPGNEVIENGRIAGPEQDRKGEVRIMAKRGKRARAVQLGLSEKRTWKELKGKEAGGFAPEGWTPYHHDMADAVGWIYGGYGRRMHDLYCEPKTVGVGVVSKDRADMSEFQLSHFLLALPAVHVGLSLAQQFPLPVTYDTVIKSPIDPSITISYKEPDAGTCATAFGSQKQYSGYVSLPPFTLEPFQQGYSINTFFWFFEARDNPETAPLTIWLNGGPGQSSMVGLFAEVGPCEAIQQTDDSYGTQPRLWGWDRSSNILFIDQPTQAGFSYDERVNASIDFSNDDPAAVDSREEPSPLPADIPAWRFKNGTFSSGLTTNTEDLTAIAARSSWHFLQGFLSAFPQYNPGTRPGSDIVESAAVNLFAESYGGTYGPIFADFFEAQNERRKDGTISSRALDIHLGSVGIVNGVLDVVVAATSALKFAYNNTYGIKGIDLTTYQNGIATMNEEMGCSDLVTQCGLLAAMNDPDNLGTDEDTNNLCVSALYVCQLAAGPAQAVPRSVYDYRVEPQVGPVAAYVEYLNEADVLQSIGAPINFTSSSSAVMNAFNFNGDAARGTQLPSLAGLLERGIKVALIYGDADLIGNWYGGQNVSLQLAGLVPGYDTAFLSAGYADIFVNESYVGGAVRQYGNLSFSRIYDAGHMVPYYQPETAFTVFTRVIQGDDISMGRNVDLSTFGTEGPSTSDHKNVVPPQPESKCWIREAVTCTPEERAAIAQGKGTVEAGIWMLADGDSTPSGKPGNHSVVPKSPPTPAATLPLTGVFSATSTPIVDETSGSGSLQHRLPFRLPRRAVTLLGQQEEDGRKVRNGLIGGLAAAAALFLRRKDYDGPLPDDGEKGPVVVTRVLDQEPEPLPMRRPLTSLETIPEASPRPSEEARRPPPAPGKPTPMPVQEEEESLTPVQQAVSVPQNRHPSTNFPSRRLTETVQTPPEPTPSPGPVPVSVKQSATPPPYSPLRTPTNVPLPLSPPQGPAPAPAPSLLTRIRTMFGSAAEDESPVEQTDGAGDRLTGLCLRGAARLSPDRMRKDVLSVWIKKV</sequence>
<dbReference type="GO" id="GO:0016020">
    <property type="term" value="C:membrane"/>
    <property type="evidence" value="ECO:0007669"/>
    <property type="project" value="TreeGrafter"/>
</dbReference>
<feature type="region of interest" description="Disordered" evidence="8">
    <location>
        <begin position="233"/>
        <end position="289"/>
    </location>
</feature>
<keyword evidence="6" id="KW-0378">Hydrolase</keyword>
<dbReference type="GO" id="GO:0006508">
    <property type="term" value="P:proteolysis"/>
    <property type="evidence" value="ECO:0007669"/>
    <property type="project" value="UniProtKB-KW"/>
</dbReference>
<dbReference type="PROSITE" id="PS00560">
    <property type="entry name" value="CARBOXYPEPT_SER_HIS"/>
    <property type="match status" value="1"/>
</dbReference>
<evidence type="ECO:0000256" key="1">
    <source>
        <dbReference type="ARBA" id="ARBA00005432"/>
    </source>
</evidence>